<feature type="domain" description="Exostosin GT47" evidence="7">
    <location>
        <begin position="188"/>
        <end position="474"/>
    </location>
</feature>
<organism evidence="8 9">
    <name type="scientific">Zostera marina</name>
    <name type="common">Eelgrass</name>
    <dbReference type="NCBI Taxonomy" id="29655"/>
    <lineage>
        <taxon>Eukaryota</taxon>
        <taxon>Viridiplantae</taxon>
        <taxon>Streptophyta</taxon>
        <taxon>Embryophyta</taxon>
        <taxon>Tracheophyta</taxon>
        <taxon>Spermatophyta</taxon>
        <taxon>Magnoliopsida</taxon>
        <taxon>Liliopsida</taxon>
        <taxon>Zosteraceae</taxon>
        <taxon>Zostera</taxon>
    </lineage>
</organism>
<evidence type="ECO:0000259" key="7">
    <source>
        <dbReference type="Pfam" id="PF03016"/>
    </source>
</evidence>
<keyword evidence="6" id="KW-0812">Transmembrane</keyword>
<keyword evidence="6" id="KW-0472">Membrane</keyword>
<dbReference type="EMBL" id="LFYR01000667">
    <property type="protein sequence ID" value="KMZ71642.1"/>
    <property type="molecule type" value="Genomic_DNA"/>
</dbReference>
<dbReference type="Pfam" id="PF03016">
    <property type="entry name" value="Exostosin_GT47"/>
    <property type="match status" value="1"/>
</dbReference>
<dbReference type="PANTHER" id="PTHR11062:SF210">
    <property type="entry name" value="EXOSTOSIN FAMILY PROTEIN"/>
    <property type="match status" value="1"/>
</dbReference>
<evidence type="ECO:0000313" key="8">
    <source>
        <dbReference type="EMBL" id="KMZ71642.1"/>
    </source>
</evidence>
<evidence type="ECO:0000256" key="1">
    <source>
        <dbReference type="ARBA" id="ARBA00004323"/>
    </source>
</evidence>
<keyword evidence="6" id="KW-1133">Transmembrane helix</keyword>
<keyword evidence="8" id="KW-0808">Transferase</keyword>
<dbReference type="InterPro" id="IPR040911">
    <property type="entry name" value="Exostosin_GT47"/>
</dbReference>
<dbReference type="InterPro" id="IPR004263">
    <property type="entry name" value="Exostosin"/>
</dbReference>
<comment type="subcellular location">
    <subcellularLocation>
        <location evidence="1">Golgi apparatus membrane</location>
        <topology evidence="1">Single-pass type II membrane protein</topology>
    </subcellularLocation>
</comment>
<evidence type="ECO:0000256" key="3">
    <source>
        <dbReference type="ARBA" id="ARBA00022676"/>
    </source>
</evidence>
<evidence type="ECO:0000256" key="2">
    <source>
        <dbReference type="ARBA" id="ARBA00010271"/>
    </source>
</evidence>
<dbReference type="GO" id="GO:0000139">
    <property type="term" value="C:Golgi membrane"/>
    <property type="evidence" value="ECO:0007669"/>
    <property type="project" value="UniProtKB-SubCell"/>
</dbReference>
<evidence type="ECO:0000256" key="5">
    <source>
        <dbReference type="ARBA" id="ARBA00023034"/>
    </source>
</evidence>
<keyword evidence="4" id="KW-0735">Signal-anchor</keyword>
<comment type="similarity">
    <text evidence="2">Belongs to the glycosyltransferase 47 family.</text>
</comment>
<dbReference type="Proteomes" id="UP000036987">
    <property type="component" value="Unassembled WGS sequence"/>
</dbReference>
<keyword evidence="9" id="KW-1185">Reference proteome</keyword>
<evidence type="ECO:0000313" key="9">
    <source>
        <dbReference type="Proteomes" id="UP000036987"/>
    </source>
</evidence>
<evidence type="ECO:0000256" key="4">
    <source>
        <dbReference type="ARBA" id="ARBA00022968"/>
    </source>
</evidence>
<dbReference type="OrthoDB" id="1924787at2759"/>
<evidence type="ECO:0000256" key="6">
    <source>
        <dbReference type="SAM" id="Phobius"/>
    </source>
</evidence>
<dbReference type="GO" id="GO:0016757">
    <property type="term" value="F:glycosyltransferase activity"/>
    <property type="evidence" value="ECO:0007669"/>
    <property type="project" value="UniProtKB-KW"/>
</dbReference>
<feature type="transmembrane region" description="Helical" evidence="6">
    <location>
        <begin position="16"/>
        <end position="34"/>
    </location>
</feature>
<gene>
    <name evidence="8" type="ORF">ZOSMA_178G00300</name>
</gene>
<accession>A0A0K9PTU0</accession>
<keyword evidence="5" id="KW-0333">Golgi apparatus</keyword>
<comment type="caution">
    <text evidence="8">The sequence shown here is derived from an EMBL/GenBank/DDBJ whole genome shotgun (WGS) entry which is preliminary data.</text>
</comment>
<reference evidence="9" key="1">
    <citation type="journal article" date="2016" name="Nature">
        <title>The genome of the seagrass Zostera marina reveals angiosperm adaptation to the sea.</title>
        <authorList>
            <person name="Olsen J.L."/>
            <person name="Rouze P."/>
            <person name="Verhelst B."/>
            <person name="Lin Y.-C."/>
            <person name="Bayer T."/>
            <person name="Collen J."/>
            <person name="Dattolo E."/>
            <person name="De Paoli E."/>
            <person name="Dittami S."/>
            <person name="Maumus F."/>
            <person name="Michel G."/>
            <person name="Kersting A."/>
            <person name="Lauritano C."/>
            <person name="Lohaus R."/>
            <person name="Toepel M."/>
            <person name="Tonon T."/>
            <person name="Vanneste K."/>
            <person name="Amirebrahimi M."/>
            <person name="Brakel J."/>
            <person name="Bostroem C."/>
            <person name="Chovatia M."/>
            <person name="Grimwood J."/>
            <person name="Jenkins J.W."/>
            <person name="Jueterbock A."/>
            <person name="Mraz A."/>
            <person name="Stam W.T."/>
            <person name="Tice H."/>
            <person name="Bornberg-Bauer E."/>
            <person name="Green P.J."/>
            <person name="Pearson G.A."/>
            <person name="Procaccini G."/>
            <person name="Duarte C.M."/>
            <person name="Schmutz J."/>
            <person name="Reusch T.B.H."/>
            <person name="Van de Peer Y."/>
        </authorList>
    </citation>
    <scope>NUCLEOTIDE SEQUENCE [LARGE SCALE GENOMIC DNA]</scope>
    <source>
        <strain evidence="9">cv. Finnish</strain>
    </source>
</reference>
<name>A0A0K9PTU0_ZOSMR</name>
<keyword evidence="3" id="KW-0328">Glycosyltransferase</keyword>
<proteinExistence type="inferred from homology"/>
<dbReference type="AlphaFoldDB" id="A0A0K9PTU0"/>
<sequence>MSSENLPEIVQPKKSWTIKLLLLVFAVVLVFNFLESRNLIILSIPSAQTAGDAISASPPTPGIIPNKELSFLTNKSSNVTEFVSLSSIDEIEISNSTYVDNHQRKKRKKTSNGKNKAVEVLSTSDMDHLLEKNRESAMIPLWMTEVDKQMLHVKSEIENAPIITSDEQLYGPVFRNLSSFKRSYELMERMLKVYVYKDGDKPVFHQPFFVGIYASEGWFMKQMEESKHFRVDDPRKAHLFYIPFSSVKLRFSMYNPETHNNRELVNYMKSYIDLISSRYPFWNRTGGGDHFLAGCHDWATRETEQSMKPALRALCTSNAQIGFEIGKDISLPATKMFHKNHPQLNLGGMPPQNRTTLAFFAGQMHGYLRPILVQHWKNKDPDVVISGPLPHLVSRSKRTKMNPYLYYMKNSKYCLCPRGYEVWSTRVMESLYFNCVPVLISDNFVPPLFEVLNWSEFSVILPETDVPRLKQVLVAIPHRRYMELARGVREVRKHFLWNTSPVKYDLFHMILHSVWFNRLNQMHAE</sequence>
<protein>
    <submittedName>
        <fullName evidence="8">UDP-Xyl: xylogalacturonan beta-1,3-xylosyltransferase, family GT47</fullName>
    </submittedName>
</protein>
<dbReference type="PANTHER" id="PTHR11062">
    <property type="entry name" value="EXOSTOSIN HEPARAN SULFATE GLYCOSYLTRANSFERASE -RELATED"/>
    <property type="match status" value="1"/>
</dbReference>
<dbReference type="STRING" id="29655.A0A0K9PTU0"/>